<keyword evidence="2" id="KW-1185">Reference proteome</keyword>
<dbReference type="AlphaFoldDB" id="A0A554VE35"/>
<dbReference type="EMBL" id="VLNR01000064">
    <property type="protein sequence ID" value="TSE05225.1"/>
    <property type="molecule type" value="Genomic_DNA"/>
</dbReference>
<evidence type="ECO:0008006" key="3">
    <source>
        <dbReference type="Google" id="ProtNLM"/>
    </source>
</evidence>
<protein>
    <recommendedName>
        <fullName evidence="3">ATP-binding protein</fullName>
    </recommendedName>
</protein>
<dbReference type="RefSeq" id="WP_143918150.1">
    <property type="nucleotide sequence ID" value="NZ_CANMXV010000133.1"/>
</dbReference>
<accession>A0A554VE35</accession>
<name>A0A554VE35_9FLAO</name>
<gene>
    <name evidence="1" type="ORF">FOF46_23465</name>
</gene>
<evidence type="ECO:0000313" key="2">
    <source>
        <dbReference type="Proteomes" id="UP000318833"/>
    </source>
</evidence>
<evidence type="ECO:0000313" key="1">
    <source>
        <dbReference type="EMBL" id="TSE05225.1"/>
    </source>
</evidence>
<proteinExistence type="predicted"/>
<reference evidence="1 2" key="1">
    <citation type="submission" date="2019-07" db="EMBL/GenBank/DDBJ databases">
        <title>The draft genome sequence of Aquimarina algiphila M91.</title>
        <authorList>
            <person name="Meng X."/>
        </authorList>
    </citation>
    <scope>NUCLEOTIDE SEQUENCE [LARGE SCALE GENOMIC DNA]</scope>
    <source>
        <strain evidence="1 2">M91</strain>
    </source>
</reference>
<organism evidence="1 2">
    <name type="scientific">Aquimarina algiphila</name>
    <dbReference type="NCBI Taxonomy" id="2047982"/>
    <lineage>
        <taxon>Bacteria</taxon>
        <taxon>Pseudomonadati</taxon>
        <taxon>Bacteroidota</taxon>
        <taxon>Flavobacteriia</taxon>
        <taxon>Flavobacteriales</taxon>
        <taxon>Flavobacteriaceae</taxon>
        <taxon>Aquimarina</taxon>
    </lineage>
</organism>
<comment type="caution">
    <text evidence="1">The sequence shown here is derived from an EMBL/GenBank/DDBJ whole genome shotgun (WGS) entry which is preliminary data.</text>
</comment>
<sequence length="143" mass="16393">MRPRPTIIFGKTKPDQKGTGKSFLANNFMMLYNNPFYINGRREYDPFYFDGLDSTNDVIYVDDVSKDNFKSISSLLFKPTIVVKRLGGWPFEIDTPKIVITLDVDYGFIKSLDPQTYKGCSFIQCSIERVEGSTLFITDKICL</sequence>
<dbReference type="Proteomes" id="UP000318833">
    <property type="component" value="Unassembled WGS sequence"/>
</dbReference>